<dbReference type="SUPFAM" id="SSF47819">
    <property type="entry name" value="HRDC-like"/>
    <property type="match status" value="1"/>
</dbReference>
<feature type="domain" description="RNA polymerase Rpb4/RPC9 core" evidence="7">
    <location>
        <begin position="40"/>
        <end position="168"/>
    </location>
</feature>
<dbReference type="EMBL" id="RSDZ01000021">
    <property type="protein sequence ID" value="RXG48581.1"/>
    <property type="molecule type" value="Genomic_DNA"/>
</dbReference>
<keyword evidence="6" id="KW-0539">Nucleus</keyword>
<organism evidence="8 9">
    <name type="scientific">Verticillium dahliae</name>
    <name type="common">Verticillium wilt</name>
    <dbReference type="NCBI Taxonomy" id="27337"/>
    <lineage>
        <taxon>Eukaryota</taxon>
        <taxon>Fungi</taxon>
        <taxon>Dikarya</taxon>
        <taxon>Ascomycota</taxon>
        <taxon>Pezizomycotina</taxon>
        <taxon>Sordariomycetes</taxon>
        <taxon>Hypocreomycetidae</taxon>
        <taxon>Glomerellales</taxon>
        <taxon>Plectosphaerellaceae</taxon>
        <taxon>Verticillium</taxon>
    </lineage>
</organism>
<dbReference type="GO" id="GO:0000166">
    <property type="term" value="F:nucleotide binding"/>
    <property type="evidence" value="ECO:0007669"/>
    <property type="project" value="InterPro"/>
</dbReference>
<keyword evidence="4" id="KW-0240">DNA-directed RNA polymerase</keyword>
<dbReference type="InterPro" id="IPR010997">
    <property type="entry name" value="HRDC-like_sf"/>
</dbReference>
<gene>
    <name evidence="8" type="ORF">VDGE_08877</name>
</gene>
<dbReference type="Gene3D" id="1.20.1250.40">
    <property type="match status" value="1"/>
</dbReference>
<accession>A0A444S5A6</accession>
<reference evidence="8 9" key="1">
    <citation type="submission" date="2018-12" db="EMBL/GenBank/DDBJ databases">
        <title>Genome of Verticillium dahliae isolate Getta Getta.</title>
        <authorList>
            <person name="Gardiner D.M."/>
        </authorList>
    </citation>
    <scope>NUCLEOTIDE SEQUENCE [LARGE SCALE GENOMIC DNA]</scope>
    <source>
        <strain evidence="8 9">Getta Getta</strain>
    </source>
</reference>
<dbReference type="PANTHER" id="PTHR15561:SF0">
    <property type="entry name" value="DNA-DIRECTED RNA POLYMERASE III SUBUNIT RPC9"/>
    <property type="match status" value="1"/>
</dbReference>
<evidence type="ECO:0000259" key="7">
    <source>
        <dbReference type="SMART" id="SM00657"/>
    </source>
</evidence>
<dbReference type="GO" id="GO:0006384">
    <property type="term" value="P:transcription initiation at RNA polymerase III promoter"/>
    <property type="evidence" value="ECO:0007669"/>
    <property type="project" value="InterPro"/>
</dbReference>
<dbReference type="InterPro" id="IPR038324">
    <property type="entry name" value="Rpb4/RPC9_sf"/>
</dbReference>
<dbReference type="Proteomes" id="UP000288725">
    <property type="component" value="Chromosome 5"/>
</dbReference>
<evidence type="ECO:0000313" key="9">
    <source>
        <dbReference type="Proteomes" id="UP000288725"/>
    </source>
</evidence>
<dbReference type="InterPro" id="IPR038846">
    <property type="entry name" value="RPC9"/>
</dbReference>
<comment type="similarity">
    <text evidence="2">Belongs to the eukaryotic RPC9 RNA polymerase subunit family.</text>
</comment>
<name>A0A444S5A6_VERDA</name>
<dbReference type="InterPro" id="IPR005574">
    <property type="entry name" value="Rpb4/RPC9"/>
</dbReference>
<dbReference type="AlphaFoldDB" id="A0A444S5A6"/>
<dbReference type="SMART" id="SM00657">
    <property type="entry name" value="RPOL4c"/>
    <property type="match status" value="1"/>
</dbReference>
<evidence type="ECO:0000256" key="2">
    <source>
        <dbReference type="ARBA" id="ARBA00006898"/>
    </source>
</evidence>
<protein>
    <recommendedName>
        <fullName evidence="3">DNA-directed RNA polymerase III subunit RPC9</fullName>
    </recommendedName>
</protein>
<proteinExistence type="inferred from homology"/>
<dbReference type="InterPro" id="IPR006590">
    <property type="entry name" value="RNA_pol_Rpb4/RPC9_core"/>
</dbReference>
<evidence type="ECO:0000256" key="6">
    <source>
        <dbReference type="ARBA" id="ARBA00023242"/>
    </source>
</evidence>
<evidence type="ECO:0000256" key="1">
    <source>
        <dbReference type="ARBA" id="ARBA00004123"/>
    </source>
</evidence>
<dbReference type="PANTHER" id="PTHR15561">
    <property type="entry name" value="CALCITONIN GENE-RELATED PEPTIDE-RECEPTOR COMPONENT PROTEIN"/>
    <property type="match status" value="1"/>
</dbReference>
<evidence type="ECO:0000256" key="3">
    <source>
        <dbReference type="ARBA" id="ARBA00016672"/>
    </source>
</evidence>
<evidence type="ECO:0000256" key="4">
    <source>
        <dbReference type="ARBA" id="ARBA00022478"/>
    </source>
</evidence>
<dbReference type="GO" id="GO:0005666">
    <property type="term" value="C:RNA polymerase III complex"/>
    <property type="evidence" value="ECO:0007669"/>
    <property type="project" value="InterPro"/>
</dbReference>
<comment type="subcellular location">
    <subcellularLocation>
        <location evidence="1">Nucleus</location>
    </subcellularLocation>
</comment>
<dbReference type="Pfam" id="PF03874">
    <property type="entry name" value="RNA_pol_Rpb4"/>
    <property type="match status" value="1"/>
</dbReference>
<evidence type="ECO:0000256" key="5">
    <source>
        <dbReference type="ARBA" id="ARBA00023163"/>
    </source>
</evidence>
<comment type="caution">
    <text evidence="8">The sequence shown here is derived from an EMBL/GenBank/DDBJ whole genome shotgun (WGS) entry which is preliminary data.</text>
</comment>
<evidence type="ECO:0000313" key="8">
    <source>
        <dbReference type="EMBL" id="RXG48581.1"/>
    </source>
</evidence>
<keyword evidence="5" id="KW-0804">Transcription</keyword>
<sequence>MPVLTLSQLYQRDTFNRVEIIDIHSEPLKHILSWGASVTMKILEAQSAVLTNFEVYHHVVNQPQGSRRAGKKGPTNYETLHRELVHYLTTMPNPLAQRPLPYSQDCIKQLIQRLHPYELAKGEMIMIFNLRPASASALNTIIEDMEDRFDEDKQAEIVDIIAEVLGTFPPGGAGGAAEANGQAEHGTS</sequence>